<accession>A0A9Y2MTR2</accession>
<dbReference type="Proteomes" id="UP001236014">
    <property type="component" value="Chromosome"/>
</dbReference>
<dbReference type="AlphaFoldDB" id="A0A9Y2MTR2"/>
<proteinExistence type="predicted"/>
<name>A0A9Y2MTR2_9PSEU</name>
<reference evidence="1 2" key="1">
    <citation type="submission" date="2023-06" db="EMBL/GenBank/DDBJ databases">
        <authorList>
            <person name="Oyuntsetseg B."/>
            <person name="Kim S.B."/>
        </authorList>
    </citation>
    <scope>NUCLEOTIDE SEQUENCE [LARGE SCALE GENOMIC DNA]</scope>
    <source>
        <strain evidence="1 2">2-15</strain>
    </source>
</reference>
<evidence type="ECO:0000313" key="2">
    <source>
        <dbReference type="Proteomes" id="UP001236014"/>
    </source>
</evidence>
<sequence>MSDTGVVFEPLPFGHVKRLSRNDWWVTFGSDRAMNFLFTDLDPASDGRAGQIVEYGRDIHGPLRYVAPSVTAMLTEVVEALREGRYEHDEDEVFLEPDVSLRDSPFRSHTEVVTGPGIEHLGAHDVADQPLVQQLYLNDAGTANLDVLQGFPALKEVSINRAARVTGGLAHLPALKALSVEAGEADLDAFAGHRLWRLELKVLNHPVGVAQLAALPSLVHLDVSGVEVTGLERVGELRHLRVLGLSRVQLDHLLTSGAPLPRLAALHVERRTSLAEAVALWSRFAPGRKAPWHVESTGAV</sequence>
<dbReference type="SUPFAM" id="SSF52058">
    <property type="entry name" value="L domain-like"/>
    <property type="match status" value="1"/>
</dbReference>
<evidence type="ECO:0008006" key="3">
    <source>
        <dbReference type="Google" id="ProtNLM"/>
    </source>
</evidence>
<dbReference type="InterPro" id="IPR032675">
    <property type="entry name" value="LRR_dom_sf"/>
</dbReference>
<protein>
    <recommendedName>
        <fullName evidence="3">Leucine-rich repeat domain-containing protein</fullName>
    </recommendedName>
</protein>
<dbReference type="RefSeq" id="WP_285968789.1">
    <property type="nucleotide sequence ID" value="NZ_CP127294.1"/>
</dbReference>
<evidence type="ECO:0000313" key="1">
    <source>
        <dbReference type="EMBL" id="WIX78056.1"/>
    </source>
</evidence>
<gene>
    <name evidence="1" type="ORF">QRX50_42805</name>
</gene>
<dbReference type="KEGG" id="acab:QRX50_42805"/>
<dbReference type="Gene3D" id="3.80.10.10">
    <property type="entry name" value="Ribonuclease Inhibitor"/>
    <property type="match status" value="1"/>
</dbReference>
<organism evidence="1 2">
    <name type="scientific">Amycolatopsis carbonis</name>
    <dbReference type="NCBI Taxonomy" id="715471"/>
    <lineage>
        <taxon>Bacteria</taxon>
        <taxon>Bacillati</taxon>
        <taxon>Actinomycetota</taxon>
        <taxon>Actinomycetes</taxon>
        <taxon>Pseudonocardiales</taxon>
        <taxon>Pseudonocardiaceae</taxon>
        <taxon>Amycolatopsis</taxon>
    </lineage>
</organism>
<keyword evidence="2" id="KW-1185">Reference proteome</keyword>
<dbReference type="EMBL" id="CP127294">
    <property type="protein sequence ID" value="WIX78056.1"/>
    <property type="molecule type" value="Genomic_DNA"/>
</dbReference>